<evidence type="ECO:0000256" key="5">
    <source>
        <dbReference type="ARBA" id="ARBA00022605"/>
    </source>
</evidence>
<keyword evidence="9 11" id="KW-0862">Zinc</keyword>
<comment type="similarity">
    <text evidence="3 11">Belongs to the vitamin-B12 independent methionine synthase family.</text>
</comment>
<dbReference type="AlphaFoldDB" id="A0A1X7ALC6"/>
<gene>
    <name evidence="11 17" type="primary">metE</name>
    <name evidence="17" type="ORF">EHSB41UT_02705</name>
</gene>
<dbReference type="Gene3D" id="3.20.20.210">
    <property type="match status" value="2"/>
</dbReference>
<evidence type="ECO:0000256" key="9">
    <source>
        <dbReference type="ARBA" id="ARBA00022833"/>
    </source>
</evidence>
<feature type="binding site" evidence="11 12">
    <location>
        <position position="639"/>
    </location>
    <ligand>
        <name>L-methionine</name>
        <dbReference type="ChEBI" id="CHEBI:57844"/>
    </ligand>
</feature>
<feature type="binding site" evidence="11">
    <location>
        <position position="705"/>
    </location>
    <ligand>
        <name>Zn(2+)</name>
        <dbReference type="ChEBI" id="CHEBI:29105"/>
        <note>catalytic</note>
    </ligand>
</feature>
<keyword evidence="10 11" id="KW-0486">Methionine biosynthesis</keyword>
<dbReference type="CDD" id="cd03312">
    <property type="entry name" value="CIMS_N_terminal_like"/>
    <property type="match status" value="1"/>
</dbReference>
<keyword evidence="7 11" id="KW-0479">Metal-binding</keyword>
<feature type="binding site" evidence="11 12">
    <location>
        <begin position="471"/>
        <end position="473"/>
    </location>
    <ligand>
        <name>L-methionine</name>
        <dbReference type="ChEBI" id="CHEBI:57844"/>
    </ligand>
</feature>
<evidence type="ECO:0000256" key="1">
    <source>
        <dbReference type="ARBA" id="ARBA00002777"/>
    </source>
</evidence>
<evidence type="ECO:0000313" key="18">
    <source>
        <dbReference type="Proteomes" id="UP000196573"/>
    </source>
</evidence>
<dbReference type="NCBIfam" id="TIGR01371">
    <property type="entry name" value="met_syn_B12ind"/>
    <property type="match status" value="1"/>
</dbReference>
<protein>
    <recommendedName>
        <fullName evidence="11">5-methyltetrahydropteroyltriglutamate--homocysteine methyltransferase</fullName>
        <ecNumber evidence="11">2.1.1.14</ecNumber>
    </recommendedName>
    <alternativeName>
        <fullName evidence="11">Cobalamin-independent methionine synthase</fullName>
    </alternativeName>
    <alternativeName>
        <fullName evidence="11">Methionine synthase, vitamin-B12 independent isozyme</fullName>
    </alternativeName>
</protein>
<evidence type="ECO:0000256" key="12">
    <source>
        <dbReference type="PIRSR" id="PIRSR000382-1"/>
    </source>
</evidence>
<evidence type="ECO:0000256" key="7">
    <source>
        <dbReference type="ARBA" id="ARBA00022723"/>
    </source>
</evidence>
<dbReference type="PIRSF" id="PIRSF000382">
    <property type="entry name" value="MeTrfase_B12_ind"/>
    <property type="match status" value="1"/>
</dbReference>
<dbReference type="PANTHER" id="PTHR30519">
    <property type="entry name" value="5-METHYLTETRAHYDROPTEROYLTRIGLUTAMATE--HOMOCYSTEINE METHYLTRANSFERASE"/>
    <property type="match status" value="1"/>
</dbReference>
<dbReference type="HAMAP" id="MF_00172">
    <property type="entry name" value="Meth_synth"/>
    <property type="match status" value="1"/>
</dbReference>
<reference evidence="17 18" key="1">
    <citation type="submission" date="2017-03" db="EMBL/GenBank/DDBJ databases">
        <authorList>
            <person name="Afonso C.L."/>
            <person name="Miller P.J."/>
            <person name="Scott M.A."/>
            <person name="Spackman E."/>
            <person name="Goraichik I."/>
            <person name="Dimitrov K.M."/>
            <person name="Suarez D.L."/>
            <person name="Swayne D.E."/>
        </authorList>
    </citation>
    <scope>NUCLEOTIDE SEQUENCE [LARGE SCALE GENOMIC DNA]</scope>
    <source>
        <strain evidence="17">SB41UT1</strain>
    </source>
</reference>
<evidence type="ECO:0000313" key="17">
    <source>
        <dbReference type="EMBL" id="SMA48345.1"/>
    </source>
</evidence>
<feature type="domain" description="Cobalamin-independent methionine synthase MetE C-terminal/archaeal" evidence="15">
    <location>
        <begin position="466"/>
        <end position="788"/>
    </location>
</feature>
<dbReference type="GO" id="GO:0008270">
    <property type="term" value="F:zinc ion binding"/>
    <property type="evidence" value="ECO:0007669"/>
    <property type="project" value="InterPro"/>
</dbReference>
<accession>A0A1X7ALC6</accession>
<comment type="cofactor">
    <cofactor evidence="11">
        <name>Zn(2+)</name>
        <dbReference type="ChEBI" id="CHEBI:29105"/>
    </cofactor>
    <text evidence="11">Binds 1 zinc ion per subunit.</text>
</comment>
<feature type="binding site" evidence="13">
    <location>
        <position position="766"/>
    </location>
    <ligand>
        <name>Zn(2+)</name>
        <dbReference type="ChEBI" id="CHEBI:29105"/>
        <label>1</label>
        <note>catalytic</note>
    </ligand>
</feature>
<proteinExistence type="inferred from homology"/>
<evidence type="ECO:0000256" key="8">
    <source>
        <dbReference type="ARBA" id="ARBA00022737"/>
    </source>
</evidence>
<dbReference type="InterPro" id="IPR006276">
    <property type="entry name" value="Cobalamin-indep_Met_synthase"/>
</dbReference>
<feature type="binding site" evidence="13">
    <location>
        <position position="705"/>
    </location>
    <ligand>
        <name>Zn(2+)</name>
        <dbReference type="ChEBI" id="CHEBI:29105"/>
        <label>1</label>
        <note>catalytic</note>
    </ligand>
</feature>
<feature type="binding site" evidence="11">
    <location>
        <position position="766"/>
    </location>
    <ligand>
        <name>Zn(2+)</name>
        <dbReference type="ChEBI" id="CHEBI:29105"/>
        <note>catalytic</note>
    </ligand>
</feature>
<dbReference type="GO" id="GO:0032259">
    <property type="term" value="P:methylation"/>
    <property type="evidence" value="ECO:0007669"/>
    <property type="project" value="UniProtKB-KW"/>
</dbReference>
<feature type="active site" description="Proton donor" evidence="11 14">
    <location>
        <position position="734"/>
    </location>
</feature>
<feature type="binding site" evidence="12">
    <location>
        <position position="48"/>
    </location>
    <ligand>
        <name>5-methyltetrahydropteroyltri-L-glutamate</name>
        <dbReference type="ChEBI" id="CHEBI:58207"/>
    </ligand>
</feature>
<feature type="binding site" evidence="11 12">
    <location>
        <begin position="471"/>
        <end position="473"/>
    </location>
    <ligand>
        <name>L-homocysteine</name>
        <dbReference type="ChEBI" id="CHEBI:58199"/>
    </ligand>
</feature>
<feature type="binding site" evidence="13">
    <location>
        <position position="681"/>
    </location>
    <ligand>
        <name>Zn(2+)</name>
        <dbReference type="ChEBI" id="CHEBI:29105"/>
        <label>1</label>
        <note>catalytic</note>
    </ligand>
</feature>
<evidence type="ECO:0000256" key="14">
    <source>
        <dbReference type="PIRSR" id="PIRSR000382-3"/>
    </source>
</evidence>
<feature type="binding site" evidence="13">
    <location>
        <position position="683"/>
    </location>
    <ligand>
        <name>Zn(2+)</name>
        <dbReference type="ChEBI" id="CHEBI:29105"/>
        <label>1</label>
        <note>catalytic</note>
    </ligand>
</feature>
<evidence type="ECO:0000256" key="11">
    <source>
        <dbReference type="HAMAP-Rule" id="MF_00172"/>
    </source>
</evidence>
<keyword evidence="4 11" id="KW-0489">Methyltransferase</keyword>
<feature type="binding site" evidence="11">
    <location>
        <position position="681"/>
    </location>
    <ligand>
        <name>Zn(2+)</name>
        <dbReference type="ChEBI" id="CHEBI:29105"/>
        <note>catalytic</note>
    </ligand>
</feature>
<dbReference type="FunFam" id="3.20.20.210:FF:000002">
    <property type="entry name" value="5-methyltetrahydropteroyltriglutamate--homocysteine methyltransferase"/>
    <property type="match status" value="1"/>
</dbReference>
<feature type="binding site" evidence="11">
    <location>
        <position position="683"/>
    </location>
    <ligand>
        <name>Zn(2+)</name>
        <dbReference type="ChEBI" id="CHEBI:29105"/>
        <note>catalytic</note>
    </ligand>
</feature>
<evidence type="ECO:0000256" key="6">
    <source>
        <dbReference type="ARBA" id="ARBA00022679"/>
    </source>
</evidence>
<dbReference type="FunFam" id="3.20.20.210:FF:000003">
    <property type="entry name" value="5-methyltetrahydropteroyltriglutamate--homocysteine methyltransferase"/>
    <property type="match status" value="1"/>
</dbReference>
<feature type="binding site" evidence="11">
    <location>
        <position position="150"/>
    </location>
    <ligand>
        <name>5-methyltetrahydropteroyltri-L-glutamate</name>
        <dbReference type="ChEBI" id="CHEBI:58207"/>
    </ligand>
</feature>
<dbReference type="GO" id="GO:0071265">
    <property type="term" value="P:L-methionine biosynthetic process"/>
    <property type="evidence" value="ECO:0007669"/>
    <property type="project" value="UniProtKB-ARBA"/>
</dbReference>
<keyword evidence="18" id="KW-1185">Reference proteome</keyword>
<evidence type="ECO:0000256" key="2">
    <source>
        <dbReference type="ARBA" id="ARBA00004681"/>
    </source>
</evidence>
<dbReference type="Pfam" id="PF01717">
    <property type="entry name" value="Meth_synt_2"/>
    <property type="match status" value="1"/>
</dbReference>
<dbReference type="EC" id="2.1.1.14" evidence="11"/>
<dbReference type="InterPro" id="IPR013215">
    <property type="entry name" value="Cbl-indep_Met_Synth_N"/>
</dbReference>
<keyword evidence="8 11" id="KW-0677">Repeat</keyword>
<feature type="binding site" evidence="12">
    <location>
        <position position="155"/>
    </location>
    <ligand>
        <name>5-methyltetrahydropteroyltri-L-glutamate</name>
        <dbReference type="ChEBI" id="CHEBI:58207"/>
    </ligand>
</feature>
<feature type="binding site" evidence="11 12">
    <location>
        <position position="601"/>
    </location>
    <ligand>
        <name>5-methyltetrahydropteroyltri-L-glutamate</name>
        <dbReference type="ChEBI" id="CHEBI:58207"/>
    </ligand>
</feature>
<dbReference type="UniPathway" id="UPA00051">
    <property type="reaction ID" value="UER00082"/>
</dbReference>
<dbReference type="SUPFAM" id="SSF51726">
    <property type="entry name" value="UROD/MetE-like"/>
    <property type="match status" value="2"/>
</dbReference>
<evidence type="ECO:0000259" key="16">
    <source>
        <dbReference type="Pfam" id="PF08267"/>
    </source>
</evidence>
<name>A0A1X7ALC6_9GAMM</name>
<comment type="catalytic activity">
    <reaction evidence="11">
        <text>5-methyltetrahydropteroyltri-L-glutamate + L-homocysteine = tetrahydropteroyltri-L-glutamate + L-methionine</text>
        <dbReference type="Rhea" id="RHEA:21196"/>
        <dbReference type="ChEBI" id="CHEBI:57844"/>
        <dbReference type="ChEBI" id="CHEBI:58140"/>
        <dbReference type="ChEBI" id="CHEBI:58199"/>
        <dbReference type="ChEBI" id="CHEBI:58207"/>
        <dbReference type="EC" id="2.1.1.14"/>
    </reaction>
</comment>
<dbReference type="CDD" id="cd03311">
    <property type="entry name" value="CIMS_C_terminal_like"/>
    <property type="match status" value="1"/>
</dbReference>
<dbReference type="EMBL" id="FWPT01000006">
    <property type="protein sequence ID" value="SMA48345.1"/>
    <property type="molecule type" value="Genomic_DNA"/>
</dbReference>
<feature type="binding site" evidence="11 12">
    <location>
        <position position="524"/>
    </location>
    <ligand>
        <name>L-methionine</name>
        <dbReference type="ChEBI" id="CHEBI:57844"/>
    </ligand>
</feature>
<sequence>MRAPRDFIQQQQNNKTSGWAMSLNQSSSNQCTAHNLGFPRIGADRELKKAQEAYWSGKISRSELLAEGARLRALHWQQQKQQGVDLIPVGDFAWYDQVLNTSLMLGAVPERFQDNGVSLKEQAEDIDTLFRIARGRAPTGNPAAASEMTKWFDTNYHYIVPELNKEQSFALSCRSIIEEAKEALAQGHTIKPVLIGPLTWLWLAKIRGEDFERLELLESLVEVYGEVLSELAALGVEWVQIDEPILVLELPSRWLNAFETVYNQLQSAPVKILLATYFDDLNGHTAVAASLPIAGLHIDLIRAPDQLTTVVDKLSPNAVLSVGVVNGRNIWRTDISTVVDQLKPVAERLGERLWIAPSCSLLHVPVDLNSEQALDDELTSWLAFAVQKCREVSVIARTLGGQATPEDKALQAEADSALASRERSSRVHNPAVEQRVAGMTGDMDHRHGAYPERAARQREKLHLPLLPTTTIGSFPQTGEIRKARRQFKKGELSEQSYQQAMEAEICDAVKRQEQIGLDVLVHGEAERNDMVEYFGEQLDGFAFTNYGWVQSYGSRCVKPPIIYGDISRPEPMTVNWSRFAQQQTKLPMKGMLTGPVTILCWSFPRDDVDRKESCLQLALALRDEVTDLEQAGIGIIQIDEPAIREGLPLKQRNWPAYLNWATKCFRISASGVKDETQIHTHMCYSEFNDIIEYIASMDADVITIETSRSDMELLDAFEQFEYPNEIGPGVYDIHSPNVPDKAWIKQLILKAAEKVPVERLWMNPDCGLKTRDWPEVEAALGNMVAVARELREEFQKKAG</sequence>
<evidence type="ECO:0000259" key="15">
    <source>
        <dbReference type="Pfam" id="PF01717"/>
    </source>
</evidence>
<feature type="binding site" evidence="11 12">
    <location>
        <position position="639"/>
    </location>
    <ligand>
        <name>L-homocysteine</name>
        <dbReference type="ChEBI" id="CHEBI:58199"/>
    </ligand>
</feature>
<dbReference type="GO" id="GO:0003871">
    <property type="term" value="F:5-methyltetrahydropteroyltriglutamate-homocysteine S-methyltransferase activity"/>
    <property type="evidence" value="ECO:0007669"/>
    <property type="project" value="UniProtKB-UniRule"/>
</dbReference>
<evidence type="ECO:0000256" key="10">
    <source>
        <dbReference type="ARBA" id="ARBA00023167"/>
    </source>
</evidence>
<feature type="binding site" evidence="11">
    <location>
        <position position="524"/>
    </location>
    <ligand>
        <name>L-homocysteine</name>
        <dbReference type="ChEBI" id="CHEBI:58199"/>
    </ligand>
</feature>
<feature type="binding site" evidence="11 12">
    <location>
        <begin position="555"/>
        <end position="556"/>
    </location>
    <ligand>
        <name>5-methyltetrahydropteroyltri-L-glutamate</name>
        <dbReference type="ChEBI" id="CHEBI:58207"/>
    </ligand>
</feature>
<keyword evidence="6 11" id="KW-0808">Transferase</keyword>
<feature type="domain" description="Cobalamin-independent methionine synthase MetE N-terminal" evidence="16">
    <location>
        <begin position="33"/>
        <end position="348"/>
    </location>
</feature>
<organism evidence="17 18">
    <name type="scientific">Parendozoicomonas haliclonae</name>
    <dbReference type="NCBI Taxonomy" id="1960125"/>
    <lineage>
        <taxon>Bacteria</taxon>
        <taxon>Pseudomonadati</taxon>
        <taxon>Pseudomonadota</taxon>
        <taxon>Gammaproteobacteria</taxon>
        <taxon>Oceanospirillales</taxon>
        <taxon>Endozoicomonadaceae</taxon>
        <taxon>Parendozoicomonas</taxon>
    </lineage>
</organism>
<keyword evidence="5 11" id="KW-0028">Amino-acid biosynthesis</keyword>
<dbReference type="InterPro" id="IPR002629">
    <property type="entry name" value="Met_Synth_C/arc"/>
</dbReference>
<dbReference type="InterPro" id="IPR038071">
    <property type="entry name" value="UROD/MetE-like_sf"/>
</dbReference>
<evidence type="ECO:0000256" key="4">
    <source>
        <dbReference type="ARBA" id="ARBA00022603"/>
    </source>
</evidence>
<feature type="binding site" evidence="11">
    <location>
        <position position="645"/>
    </location>
    <ligand>
        <name>5-methyltetrahydropteroyltri-L-glutamate</name>
        <dbReference type="ChEBI" id="CHEBI:58207"/>
    </ligand>
</feature>
<dbReference type="Proteomes" id="UP000196573">
    <property type="component" value="Unassembled WGS sequence"/>
</dbReference>
<dbReference type="NCBIfam" id="NF003556">
    <property type="entry name" value="PRK05222.1"/>
    <property type="match status" value="1"/>
</dbReference>
<feature type="binding site" evidence="11">
    <location>
        <begin position="45"/>
        <end position="48"/>
    </location>
    <ligand>
        <name>5-methyltetrahydropteroyltri-L-glutamate</name>
        <dbReference type="ChEBI" id="CHEBI:58207"/>
    </ligand>
</feature>
<evidence type="ECO:0000256" key="13">
    <source>
        <dbReference type="PIRSR" id="PIRSR000382-2"/>
    </source>
</evidence>
<dbReference type="Pfam" id="PF08267">
    <property type="entry name" value="Meth_synt_1"/>
    <property type="match status" value="1"/>
</dbReference>
<evidence type="ECO:0000256" key="3">
    <source>
        <dbReference type="ARBA" id="ARBA00009553"/>
    </source>
</evidence>
<comment type="function">
    <text evidence="1 11">Catalyzes the transfer of a methyl group from 5-methyltetrahydrofolate to homocysteine resulting in methionine formation.</text>
</comment>
<comment type="pathway">
    <text evidence="2 11">Amino-acid biosynthesis; L-methionine biosynthesis via de novo pathway; L-methionine from L-homocysteine (MetE route): step 1/1.</text>
</comment>
<comment type="cofactor">
    <cofactor evidence="13">
        <name>Zn(2+)</name>
        <dbReference type="ChEBI" id="CHEBI:29105"/>
    </cofactor>
    <text evidence="13">Binds 2 Zn(2+) ions per subunit.</text>
</comment>